<comment type="caution">
    <text evidence="1">The sequence shown here is derived from an EMBL/GenBank/DDBJ whole genome shotgun (WGS) entry which is preliminary data.</text>
</comment>
<dbReference type="InterPro" id="IPR042184">
    <property type="entry name" value="YqeY/Aim41_N"/>
</dbReference>
<protein>
    <recommendedName>
        <fullName evidence="3">Glutamyl-tRNA amidotransferase</fullName>
    </recommendedName>
</protein>
<dbReference type="Pfam" id="PF09424">
    <property type="entry name" value="YqeY"/>
    <property type="match status" value="1"/>
</dbReference>
<accession>A0A1F6CJX2</accession>
<proteinExistence type="predicted"/>
<evidence type="ECO:0000313" key="2">
    <source>
        <dbReference type="Proteomes" id="UP000178815"/>
    </source>
</evidence>
<dbReference type="Gene3D" id="1.10.10.410">
    <property type="match status" value="1"/>
</dbReference>
<organism evidence="1 2">
    <name type="scientific">Candidatus Kaiserbacteria bacterium RIFCSPHIGHO2_01_FULL_53_31</name>
    <dbReference type="NCBI Taxonomy" id="1798481"/>
    <lineage>
        <taxon>Bacteria</taxon>
        <taxon>Candidatus Kaiseribacteriota</taxon>
    </lineage>
</organism>
<name>A0A1F6CJX2_9BACT</name>
<gene>
    <name evidence="1" type="ORF">A2678_00060</name>
</gene>
<dbReference type="InterPro" id="IPR003789">
    <property type="entry name" value="Asn/Gln_tRNA_amidoTrase-B-like"/>
</dbReference>
<dbReference type="PANTHER" id="PTHR28055">
    <property type="entry name" value="ALTERED INHERITANCE OF MITOCHONDRIA PROTEIN 41, MITOCHONDRIAL"/>
    <property type="match status" value="1"/>
</dbReference>
<dbReference type="GO" id="GO:0016884">
    <property type="term" value="F:carbon-nitrogen ligase activity, with glutamine as amido-N-donor"/>
    <property type="evidence" value="ECO:0007669"/>
    <property type="project" value="InterPro"/>
</dbReference>
<reference evidence="1 2" key="1">
    <citation type="journal article" date="2016" name="Nat. Commun.">
        <title>Thousands of microbial genomes shed light on interconnected biogeochemical processes in an aquifer system.</title>
        <authorList>
            <person name="Anantharaman K."/>
            <person name="Brown C.T."/>
            <person name="Hug L.A."/>
            <person name="Sharon I."/>
            <person name="Castelle C.J."/>
            <person name="Probst A.J."/>
            <person name="Thomas B.C."/>
            <person name="Singh A."/>
            <person name="Wilkins M.J."/>
            <person name="Karaoz U."/>
            <person name="Brodie E.L."/>
            <person name="Williams K.H."/>
            <person name="Hubbard S.S."/>
            <person name="Banfield J.F."/>
        </authorList>
    </citation>
    <scope>NUCLEOTIDE SEQUENCE [LARGE SCALE GENOMIC DNA]</scope>
</reference>
<dbReference type="EMBL" id="MFKU01000001">
    <property type="protein sequence ID" value="OGG49317.1"/>
    <property type="molecule type" value="Genomic_DNA"/>
</dbReference>
<dbReference type="Gene3D" id="1.10.1510.10">
    <property type="entry name" value="Uncharacterised protein YqeY/AIM41 PF09424, N-terminal domain"/>
    <property type="match status" value="1"/>
</dbReference>
<dbReference type="STRING" id="1798481.A2678_00060"/>
<dbReference type="AlphaFoldDB" id="A0A1F6CJX2"/>
<dbReference type="InterPro" id="IPR019004">
    <property type="entry name" value="YqeY/Aim41"/>
</dbReference>
<evidence type="ECO:0008006" key="3">
    <source>
        <dbReference type="Google" id="ProtNLM"/>
    </source>
</evidence>
<dbReference type="PANTHER" id="PTHR28055:SF1">
    <property type="entry name" value="ALTERED INHERITANCE OF MITOCHONDRIA PROTEIN 41, MITOCHONDRIAL"/>
    <property type="match status" value="1"/>
</dbReference>
<evidence type="ECO:0000313" key="1">
    <source>
        <dbReference type="EMBL" id="OGG49317.1"/>
    </source>
</evidence>
<dbReference type="Proteomes" id="UP000178815">
    <property type="component" value="Unassembled WGS sequence"/>
</dbReference>
<dbReference type="InterPro" id="IPR023168">
    <property type="entry name" value="GatB_Yqey_C_2"/>
</dbReference>
<sequence>MTIHETLKQSIPDALREKDDVRLRTLRSLVAAMVNELVAKRRKPTEFLTDEEAISVLKRAANQRKDSITQFENASREDLAGPEKAELVIINTYLPAMMTREEIQTHVAAKMNELGEAIKIDANKLVGIVMKELKGRADGNDVKVVVDNLTTCFHK</sequence>
<dbReference type="SUPFAM" id="SSF89095">
    <property type="entry name" value="GatB/YqeY motif"/>
    <property type="match status" value="1"/>
</dbReference>